<dbReference type="STRING" id="86259.A0A4Z1NQU8"/>
<organism evidence="8 9">
    <name type="scientific">Venturia nashicola</name>
    <dbReference type="NCBI Taxonomy" id="86259"/>
    <lineage>
        <taxon>Eukaryota</taxon>
        <taxon>Fungi</taxon>
        <taxon>Dikarya</taxon>
        <taxon>Ascomycota</taxon>
        <taxon>Pezizomycotina</taxon>
        <taxon>Dothideomycetes</taxon>
        <taxon>Pleosporomycetidae</taxon>
        <taxon>Venturiales</taxon>
        <taxon>Venturiaceae</taxon>
        <taxon>Venturia</taxon>
    </lineage>
</organism>
<dbReference type="GO" id="GO:0016052">
    <property type="term" value="P:carbohydrate catabolic process"/>
    <property type="evidence" value="ECO:0007669"/>
    <property type="project" value="TreeGrafter"/>
</dbReference>
<comment type="caution">
    <text evidence="8">The sequence shown here is derived from an EMBL/GenBank/DDBJ whole genome shotgun (WGS) entry which is preliminary data.</text>
</comment>
<comment type="catalytic activity">
    <reaction evidence="7">
        <text>2-deoxy-D-ribose 5-phosphate = D-glyceraldehyde 3-phosphate + acetaldehyde</text>
        <dbReference type="Rhea" id="RHEA:12821"/>
        <dbReference type="ChEBI" id="CHEBI:15343"/>
        <dbReference type="ChEBI" id="CHEBI:59776"/>
        <dbReference type="ChEBI" id="CHEBI:62877"/>
        <dbReference type="EC" id="4.1.2.4"/>
    </reaction>
</comment>
<keyword evidence="9" id="KW-1185">Reference proteome</keyword>
<gene>
    <name evidence="8" type="ORF">E6O75_ATG11749</name>
</gene>
<dbReference type="PANTHER" id="PTHR10889:SF1">
    <property type="entry name" value="DEOXYRIBOSE-PHOSPHATE ALDOLASE"/>
    <property type="match status" value="1"/>
</dbReference>
<dbReference type="UniPathway" id="UPA00002">
    <property type="reaction ID" value="UER00468"/>
</dbReference>
<dbReference type="GO" id="GO:0046386">
    <property type="term" value="P:deoxyribose phosphate catabolic process"/>
    <property type="evidence" value="ECO:0007669"/>
    <property type="project" value="UniProtKB-UniPathway"/>
</dbReference>
<accession>A0A4Z1NQU8</accession>
<dbReference type="FunFam" id="3.20.20.70:FF:000044">
    <property type="entry name" value="Deoxyribose-phosphate aldolase"/>
    <property type="match status" value="1"/>
</dbReference>
<sequence length="279" mass="29955">MPTSANPDWPYLFSSAENALQHLSPTHSEPKAFSPAQIAAYIDHTLLKLNATSLQITILCDEAKKFSFGAVCVRLHFVPQAVQELQAHPSIGIACVVGFHEGTQVTASKLSEAFQAIAEGATELDIVLNRTHLQASQYNDIYSELQQLRALSSTVILKLILETSQLSRQDIIKASVLAHAANFDYIKTSTGFTGRGASSDDIILMRACCIYMSSTGGNMMKVKASGGIGGYEDAKNMIELGAERIGASSGVKIVQEALVFGNKGGSLVEKKERGDGDPY</sequence>
<dbReference type="Proteomes" id="UP000298493">
    <property type="component" value="Unassembled WGS sequence"/>
</dbReference>
<evidence type="ECO:0000256" key="4">
    <source>
        <dbReference type="ARBA" id="ARBA00023239"/>
    </source>
</evidence>
<dbReference type="InterPro" id="IPR013785">
    <property type="entry name" value="Aldolase_TIM"/>
</dbReference>
<dbReference type="SMART" id="SM01133">
    <property type="entry name" value="DeoC"/>
    <property type="match status" value="1"/>
</dbReference>
<dbReference type="GO" id="GO:0005737">
    <property type="term" value="C:cytoplasm"/>
    <property type="evidence" value="ECO:0007669"/>
    <property type="project" value="InterPro"/>
</dbReference>
<dbReference type="AlphaFoldDB" id="A0A4Z1NQU8"/>
<evidence type="ECO:0000256" key="7">
    <source>
        <dbReference type="ARBA" id="ARBA00048791"/>
    </source>
</evidence>
<dbReference type="PANTHER" id="PTHR10889">
    <property type="entry name" value="DEOXYRIBOSE-PHOSPHATE ALDOLASE"/>
    <property type="match status" value="1"/>
</dbReference>
<evidence type="ECO:0000256" key="6">
    <source>
        <dbReference type="ARBA" id="ARBA00032755"/>
    </source>
</evidence>
<evidence type="ECO:0000313" key="8">
    <source>
        <dbReference type="EMBL" id="TID16631.1"/>
    </source>
</evidence>
<reference evidence="8 9" key="1">
    <citation type="submission" date="2019-04" db="EMBL/GenBank/DDBJ databases">
        <title>High contiguity whole genome sequence and gene annotation resource for two Venturia nashicola isolates.</title>
        <authorList>
            <person name="Prokchorchik M."/>
            <person name="Won K."/>
            <person name="Lee Y."/>
            <person name="Choi E.D."/>
            <person name="Segonzac C."/>
            <person name="Sohn K.H."/>
        </authorList>
    </citation>
    <scope>NUCLEOTIDE SEQUENCE [LARGE SCALE GENOMIC DNA]</scope>
    <source>
        <strain evidence="8 9">PRI2</strain>
    </source>
</reference>
<dbReference type="InterPro" id="IPR011343">
    <property type="entry name" value="DeoC"/>
</dbReference>
<dbReference type="CDD" id="cd00959">
    <property type="entry name" value="DeoC"/>
    <property type="match status" value="1"/>
</dbReference>
<evidence type="ECO:0000256" key="5">
    <source>
        <dbReference type="ARBA" id="ARBA00023270"/>
    </source>
</evidence>
<proteinExistence type="inferred from homology"/>
<evidence type="ECO:0000313" key="9">
    <source>
        <dbReference type="Proteomes" id="UP000298493"/>
    </source>
</evidence>
<dbReference type="EC" id="4.1.2.4" evidence="2"/>
<evidence type="ECO:0000256" key="1">
    <source>
        <dbReference type="ARBA" id="ARBA00010936"/>
    </source>
</evidence>
<dbReference type="NCBIfam" id="TIGR00126">
    <property type="entry name" value="deoC"/>
    <property type="match status" value="1"/>
</dbReference>
<dbReference type="HAMAP" id="MF_00114">
    <property type="entry name" value="DeoC_type1"/>
    <property type="match status" value="1"/>
</dbReference>
<dbReference type="InterPro" id="IPR028581">
    <property type="entry name" value="DeoC_typeI"/>
</dbReference>
<evidence type="ECO:0000256" key="3">
    <source>
        <dbReference type="ARBA" id="ARBA00022490"/>
    </source>
</evidence>
<keyword evidence="5" id="KW-0704">Schiff base</keyword>
<name>A0A4Z1NQU8_9PEZI</name>
<dbReference type="EMBL" id="SNSC02000018">
    <property type="protein sequence ID" value="TID16631.1"/>
    <property type="molecule type" value="Genomic_DNA"/>
</dbReference>
<evidence type="ECO:0000256" key="2">
    <source>
        <dbReference type="ARBA" id="ARBA00012515"/>
    </source>
</evidence>
<dbReference type="Pfam" id="PF01791">
    <property type="entry name" value="DeoC"/>
    <property type="match status" value="1"/>
</dbReference>
<dbReference type="GO" id="GO:0009264">
    <property type="term" value="P:deoxyribonucleotide catabolic process"/>
    <property type="evidence" value="ECO:0007669"/>
    <property type="project" value="InterPro"/>
</dbReference>
<keyword evidence="4" id="KW-0456">Lyase</keyword>
<keyword evidence="3" id="KW-0963">Cytoplasm</keyword>
<protein>
    <recommendedName>
        <fullName evidence="2">deoxyribose-phosphate aldolase</fullName>
        <ecNumber evidence="2">4.1.2.4</ecNumber>
    </recommendedName>
    <alternativeName>
        <fullName evidence="6">2-deoxy-D-ribose 5-phosphate aldolase</fullName>
    </alternativeName>
</protein>
<dbReference type="InterPro" id="IPR002915">
    <property type="entry name" value="DeoC/FbaB/LacD_aldolase"/>
</dbReference>
<comment type="similarity">
    <text evidence="1">Belongs to the DeoC/FbaB aldolase family. DeoC type 1 subfamily.</text>
</comment>
<dbReference type="GO" id="GO:0004139">
    <property type="term" value="F:deoxyribose-phosphate aldolase activity"/>
    <property type="evidence" value="ECO:0007669"/>
    <property type="project" value="UniProtKB-EC"/>
</dbReference>
<dbReference type="Gene3D" id="3.20.20.70">
    <property type="entry name" value="Aldolase class I"/>
    <property type="match status" value="1"/>
</dbReference>
<dbReference type="SUPFAM" id="SSF51569">
    <property type="entry name" value="Aldolase"/>
    <property type="match status" value="1"/>
</dbReference>